<evidence type="ECO:0000313" key="2">
    <source>
        <dbReference type="Proteomes" id="UP000789570"/>
    </source>
</evidence>
<gene>
    <name evidence="1" type="ORF">FCALED_LOCUS5797</name>
</gene>
<evidence type="ECO:0000313" key="1">
    <source>
        <dbReference type="EMBL" id="CAG8544313.1"/>
    </source>
</evidence>
<comment type="caution">
    <text evidence="1">The sequence shown here is derived from an EMBL/GenBank/DDBJ whole genome shotgun (WGS) entry which is preliminary data.</text>
</comment>
<dbReference type="Proteomes" id="UP000789570">
    <property type="component" value="Unassembled WGS sequence"/>
</dbReference>
<organism evidence="1 2">
    <name type="scientific">Funneliformis caledonium</name>
    <dbReference type="NCBI Taxonomy" id="1117310"/>
    <lineage>
        <taxon>Eukaryota</taxon>
        <taxon>Fungi</taxon>
        <taxon>Fungi incertae sedis</taxon>
        <taxon>Mucoromycota</taxon>
        <taxon>Glomeromycotina</taxon>
        <taxon>Glomeromycetes</taxon>
        <taxon>Glomerales</taxon>
        <taxon>Glomeraceae</taxon>
        <taxon>Funneliformis</taxon>
    </lineage>
</organism>
<accession>A0A9N9AWQ0</accession>
<proteinExistence type="predicted"/>
<reference evidence="1" key="1">
    <citation type="submission" date="2021-06" db="EMBL/GenBank/DDBJ databases">
        <authorList>
            <person name="Kallberg Y."/>
            <person name="Tangrot J."/>
            <person name="Rosling A."/>
        </authorList>
    </citation>
    <scope>NUCLEOTIDE SEQUENCE</scope>
    <source>
        <strain evidence="1">UK204</strain>
    </source>
</reference>
<dbReference type="OrthoDB" id="2377377at2759"/>
<protein>
    <submittedName>
        <fullName evidence="1">15201_t:CDS:1</fullName>
    </submittedName>
</protein>
<sequence>MSPVIYGEYNPLKFVPRSRWYSEQNSFIFSFENDQDTTNMRISRLLEFDNRLKGCVSYARNEWINNKFYFAIKCQGLQKIFGGYSPIRFYNHDFGECFARSADCFIFSFENDVDTQNMKLSRVTSQYFNNAIYEYNSYNNTYGFNFGGGDLYTKNNYLYVGKSGFYEHNLIENNNPYKIEEIEAFSITNIER</sequence>
<dbReference type="AlphaFoldDB" id="A0A9N9AWQ0"/>
<dbReference type="EMBL" id="CAJVPQ010001300">
    <property type="protein sequence ID" value="CAG8544313.1"/>
    <property type="molecule type" value="Genomic_DNA"/>
</dbReference>
<name>A0A9N9AWQ0_9GLOM</name>
<keyword evidence="2" id="KW-1185">Reference proteome</keyword>